<evidence type="ECO:0000313" key="2">
    <source>
        <dbReference type="Proteomes" id="UP001299068"/>
    </source>
</evidence>
<proteinExistence type="predicted"/>
<gene>
    <name evidence="1" type="ORF">K5V21_01625</name>
</gene>
<name>A0ABS7KTK8_CLOSR</name>
<keyword evidence="2" id="KW-1185">Reference proteome</keyword>
<dbReference type="EMBL" id="JAIKTU010000001">
    <property type="protein sequence ID" value="MBY0754146.1"/>
    <property type="molecule type" value="Genomic_DNA"/>
</dbReference>
<comment type="caution">
    <text evidence="1">The sequence shown here is derived from an EMBL/GenBank/DDBJ whole genome shotgun (WGS) entry which is preliminary data.</text>
</comment>
<protein>
    <submittedName>
        <fullName evidence="1">Uncharacterized protein</fullName>
    </submittedName>
</protein>
<evidence type="ECO:0000313" key="1">
    <source>
        <dbReference type="EMBL" id="MBY0754146.1"/>
    </source>
</evidence>
<dbReference type="RefSeq" id="WP_221858566.1">
    <property type="nucleotide sequence ID" value="NZ_JAIKTU010000001.1"/>
</dbReference>
<reference evidence="1 2" key="1">
    <citation type="journal article" date="2021" name="Cell Host Microbe">
        <title>in vivo commensal control of Clostridioides difficile virulence.</title>
        <authorList>
            <person name="Girinathan B.P."/>
            <person name="Dibenedetto N."/>
            <person name="Worley J.N."/>
            <person name="Peltier J."/>
            <person name="Arrieta-Ortiz M.L."/>
            <person name="Rupa Christinal Immanuel S."/>
            <person name="Lavin R."/>
            <person name="Delaney M.L."/>
            <person name="Cummins C."/>
            <person name="Hoffmann M."/>
            <person name="Luo Y."/>
            <person name="Gonzalez-Escalona N."/>
            <person name="Allard M."/>
            <person name="Onderdonk A.B."/>
            <person name="Gerber G.K."/>
            <person name="Sonenshein A.L."/>
            <person name="Baliga N."/>
            <person name="Dupuy B."/>
            <person name="Bry L."/>
        </authorList>
    </citation>
    <scope>NUCLEOTIDE SEQUENCE [LARGE SCALE GENOMIC DNA]</scope>
    <source>
        <strain evidence="1 2">DSM 599</strain>
    </source>
</reference>
<accession>A0ABS7KTK8</accession>
<sequence>MQDTNNILEYIYRKLIRRKEIMNNGLLENKKIISMFNDKYSNSYIFF</sequence>
<dbReference type="Proteomes" id="UP001299068">
    <property type="component" value="Unassembled WGS sequence"/>
</dbReference>
<organism evidence="1 2">
    <name type="scientific">Clostridium sardiniense</name>
    <name type="common">Clostridium absonum</name>
    <dbReference type="NCBI Taxonomy" id="29369"/>
    <lineage>
        <taxon>Bacteria</taxon>
        <taxon>Bacillati</taxon>
        <taxon>Bacillota</taxon>
        <taxon>Clostridia</taxon>
        <taxon>Eubacteriales</taxon>
        <taxon>Clostridiaceae</taxon>
        <taxon>Clostridium</taxon>
    </lineage>
</organism>